<comment type="similarity">
    <text evidence="1">Belongs to the HAD-like hydrolase superfamily. S-2-haloalkanoic acid dehalogenase family.</text>
</comment>
<dbReference type="SFLD" id="SFLDS00003">
    <property type="entry name" value="Haloacid_Dehalogenase"/>
    <property type="match status" value="1"/>
</dbReference>
<dbReference type="Pfam" id="PF00702">
    <property type="entry name" value="Hydrolase"/>
    <property type="match status" value="1"/>
</dbReference>
<dbReference type="NCBIfam" id="TIGR01493">
    <property type="entry name" value="HAD-SF-IA-v2"/>
    <property type="match status" value="1"/>
</dbReference>
<dbReference type="InterPro" id="IPR023198">
    <property type="entry name" value="PGP-like_dom2"/>
</dbReference>
<dbReference type="STRING" id="490189.SAMN02927903_02350"/>
<dbReference type="OrthoDB" id="264363at2"/>
<dbReference type="NCBIfam" id="TIGR01428">
    <property type="entry name" value="HAD_type_II"/>
    <property type="match status" value="1"/>
</dbReference>
<dbReference type="EMBL" id="FMVF01000011">
    <property type="protein sequence ID" value="SCY78601.1"/>
    <property type="molecule type" value="Genomic_DNA"/>
</dbReference>
<dbReference type="CDD" id="cd02588">
    <property type="entry name" value="HAD_L2-DEX"/>
    <property type="match status" value="1"/>
</dbReference>
<dbReference type="Gene3D" id="3.40.50.1000">
    <property type="entry name" value="HAD superfamily/HAD-like"/>
    <property type="match status" value="1"/>
</dbReference>
<evidence type="ECO:0000256" key="1">
    <source>
        <dbReference type="ARBA" id="ARBA00008106"/>
    </source>
</evidence>
<dbReference type="InterPro" id="IPR023214">
    <property type="entry name" value="HAD_sf"/>
</dbReference>
<name>A0A1G5IS79_9FLAO</name>
<dbReference type="InterPro" id="IPR006328">
    <property type="entry name" value="2-HAD"/>
</dbReference>
<dbReference type="InterPro" id="IPR051540">
    <property type="entry name" value="S-2-haloacid_dehalogenase"/>
</dbReference>
<protein>
    <submittedName>
        <fullName evidence="3">2-haloacid dehalogenase</fullName>
    </submittedName>
</protein>
<dbReference type="SFLD" id="SFLDG01129">
    <property type="entry name" value="C1.5:_HAD__Beta-PGM__Phosphata"/>
    <property type="match status" value="1"/>
</dbReference>
<dbReference type="PANTHER" id="PTHR43316">
    <property type="entry name" value="HYDROLASE, HALOACID DELAHOGENASE-RELATED"/>
    <property type="match status" value="1"/>
</dbReference>
<dbReference type="Gene3D" id="1.10.150.240">
    <property type="entry name" value="Putative phosphatase, domain 2"/>
    <property type="match status" value="1"/>
</dbReference>
<organism evidence="3 4">
    <name type="scientific">Flavobacterium caeni</name>
    <dbReference type="NCBI Taxonomy" id="490189"/>
    <lineage>
        <taxon>Bacteria</taxon>
        <taxon>Pseudomonadati</taxon>
        <taxon>Bacteroidota</taxon>
        <taxon>Flavobacteriia</taxon>
        <taxon>Flavobacteriales</taxon>
        <taxon>Flavobacteriaceae</taxon>
        <taxon>Flavobacterium</taxon>
    </lineage>
</organism>
<evidence type="ECO:0000313" key="4">
    <source>
        <dbReference type="Proteomes" id="UP000199354"/>
    </source>
</evidence>
<dbReference type="PRINTS" id="PR00413">
    <property type="entry name" value="HADHALOGNASE"/>
</dbReference>
<evidence type="ECO:0000256" key="2">
    <source>
        <dbReference type="ARBA" id="ARBA00022801"/>
    </source>
</evidence>
<dbReference type="PANTHER" id="PTHR43316:SF3">
    <property type="entry name" value="HALOACID DEHALOGENASE, TYPE II (AFU_ORTHOLOGUE AFUA_2G07750)-RELATED"/>
    <property type="match status" value="1"/>
</dbReference>
<dbReference type="Proteomes" id="UP000199354">
    <property type="component" value="Unassembled WGS sequence"/>
</dbReference>
<sequence>MNNRRNFLKNTLPLGILPLIPLNSFSQELYKNGGTPNKLRRPKVIFFDVNETLLDLETLKESIVKTLGNKKELGTLWFTTMLQYSLVATAANQYFDFGKIGSAALIMVANNNGINLSAEYAKNAVKPILSLDAHKEVKEALELLKKNNYKLVSFTNSSNFAVEQQLKHAGLIDYFDAKISVEDYGKFKPDSDVYNWAARKMQIDNKDCLLVSAHGWDIAGAVWAGWQGAFISRPGQQLFPLAPLPEINKPNLLALAKELVLL</sequence>
<dbReference type="InterPro" id="IPR036412">
    <property type="entry name" value="HAD-like_sf"/>
</dbReference>
<dbReference type="AlphaFoldDB" id="A0A1G5IS79"/>
<dbReference type="InterPro" id="IPR006439">
    <property type="entry name" value="HAD-SF_hydro_IA"/>
</dbReference>
<proteinExistence type="inferred from homology"/>
<keyword evidence="4" id="KW-1185">Reference proteome</keyword>
<dbReference type="GO" id="GO:0019120">
    <property type="term" value="F:hydrolase activity, acting on acid halide bonds, in C-halide compounds"/>
    <property type="evidence" value="ECO:0007669"/>
    <property type="project" value="InterPro"/>
</dbReference>
<gene>
    <name evidence="3" type="ORF">SAMN02927903_02350</name>
</gene>
<reference evidence="3 4" key="1">
    <citation type="submission" date="2016-10" db="EMBL/GenBank/DDBJ databases">
        <authorList>
            <person name="de Groot N.N."/>
        </authorList>
    </citation>
    <scope>NUCLEOTIDE SEQUENCE [LARGE SCALE GENOMIC DNA]</scope>
    <source>
        <strain evidence="3 4">CGMCC 1.7031</strain>
    </source>
</reference>
<accession>A0A1G5IS79</accession>
<dbReference type="SUPFAM" id="SSF56784">
    <property type="entry name" value="HAD-like"/>
    <property type="match status" value="1"/>
</dbReference>
<evidence type="ECO:0000313" key="3">
    <source>
        <dbReference type="EMBL" id="SCY78601.1"/>
    </source>
</evidence>
<keyword evidence="2" id="KW-0378">Hydrolase</keyword>
<dbReference type="RefSeq" id="WP_091143963.1">
    <property type="nucleotide sequence ID" value="NZ_FMVF01000011.1"/>
</dbReference>